<dbReference type="Gene3D" id="3.90.79.10">
    <property type="entry name" value="Nucleoside Triphosphate Pyrophosphohydrolase"/>
    <property type="match status" value="1"/>
</dbReference>
<evidence type="ECO:0000259" key="3">
    <source>
        <dbReference type="PROSITE" id="PS51462"/>
    </source>
</evidence>
<dbReference type="InterPro" id="IPR015797">
    <property type="entry name" value="NUDIX_hydrolase-like_dom_sf"/>
</dbReference>
<protein>
    <submittedName>
        <fullName evidence="4">DNA mismatch repair protein MutT</fullName>
    </submittedName>
</protein>
<dbReference type="PROSITE" id="PS51462">
    <property type="entry name" value="NUDIX"/>
    <property type="match status" value="1"/>
</dbReference>
<evidence type="ECO:0000256" key="1">
    <source>
        <dbReference type="ARBA" id="ARBA00001946"/>
    </source>
</evidence>
<gene>
    <name evidence="4" type="ORF">CEE36_05320</name>
</gene>
<evidence type="ECO:0000313" key="5">
    <source>
        <dbReference type="Proteomes" id="UP000317778"/>
    </source>
</evidence>
<proteinExistence type="predicted"/>
<dbReference type="AlphaFoldDB" id="A0A532V7J6"/>
<sequence length="146" mass="16706">MKTVEVVVRGVLIHKDRILLTHKKGATNTFLPGGHIDFGEPARTALVREIKEELGVTIEVKDFLGVVEHSWEDEKGFNHEINLIFRMECEDLYAPKAPVPQESHLEFLWQRVDDLTSVKLEPSALIELLPRWLRQKPNTGWGSTVE</sequence>
<dbReference type="InterPro" id="IPR000086">
    <property type="entry name" value="NUDIX_hydrolase_dom"/>
</dbReference>
<keyword evidence="2" id="KW-0378">Hydrolase</keyword>
<evidence type="ECO:0000256" key="2">
    <source>
        <dbReference type="ARBA" id="ARBA00022801"/>
    </source>
</evidence>
<evidence type="ECO:0000313" key="4">
    <source>
        <dbReference type="EMBL" id="TKJ43171.1"/>
    </source>
</evidence>
<name>A0A532V7J6_UNCT6</name>
<dbReference type="PROSITE" id="PS00893">
    <property type="entry name" value="NUDIX_BOX"/>
    <property type="match status" value="1"/>
</dbReference>
<dbReference type="PANTHER" id="PTHR43046">
    <property type="entry name" value="GDP-MANNOSE MANNOSYL HYDROLASE"/>
    <property type="match status" value="1"/>
</dbReference>
<organism evidence="4 5">
    <name type="scientific">candidate division TA06 bacterium B3_TA06</name>
    <dbReference type="NCBI Taxonomy" id="2012487"/>
    <lineage>
        <taxon>Bacteria</taxon>
        <taxon>Bacteria division TA06</taxon>
    </lineage>
</organism>
<dbReference type="InterPro" id="IPR020084">
    <property type="entry name" value="NUDIX_hydrolase_CS"/>
</dbReference>
<comment type="cofactor">
    <cofactor evidence="1">
        <name>Mg(2+)</name>
        <dbReference type="ChEBI" id="CHEBI:18420"/>
    </cofactor>
</comment>
<feature type="domain" description="Nudix hydrolase" evidence="3">
    <location>
        <begin position="3"/>
        <end position="134"/>
    </location>
</feature>
<dbReference type="GO" id="GO:0016787">
    <property type="term" value="F:hydrolase activity"/>
    <property type="evidence" value="ECO:0007669"/>
    <property type="project" value="UniProtKB-KW"/>
</dbReference>
<dbReference type="PANTHER" id="PTHR43046:SF14">
    <property type="entry name" value="MUTT_NUDIX FAMILY PROTEIN"/>
    <property type="match status" value="1"/>
</dbReference>
<dbReference type="SUPFAM" id="SSF55811">
    <property type="entry name" value="Nudix"/>
    <property type="match status" value="1"/>
</dbReference>
<dbReference type="Pfam" id="PF00293">
    <property type="entry name" value="NUDIX"/>
    <property type="match status" value="1"/>
</dbReference>
<accession>A0A532V7J6</accession>
<dbReference type="EMBL" id="NJBO01000006">
    <property type="protein sequence ID" value="TKJ43171.1"/>
    <property type="molecule type" value="Genomic_DNA"/>
</dbReference>
<dbReference type="Proteomes" id="UP000317778">
    <property type="component" value="Unassembled WGS sequence"/>
</dbReference>
<comment type="caution">
    <text evidence="4">The sequence shown here is derived from an EMBL/GenBank/DDBJ whole genome shotgun (WGS) entry which is preliminary data.</text>
</comment>
<reference evidence="4 5" key="1">
    <citation type="submission" date="2017-06" db="EMBL/GenBank/DDBJ databases">
        <title>Novel microbial phyla capable of carbon fixation and sulfur reduction in deep-sea sediments.</title>
        <authorList>
            <person name="Huang J."/>
            <person name="Baker B."/>
            <person name="Wang Y."/>
        </authorList>
    </citation>
    <scope>NUCLEOTIDE SEQUENCE [LARGE SCALE GENOMIC DNA]</scope>
    <source>
        <strain evidence="4">B3_TA06</strain>
    </source>
</reference>